<feature type="compositionally biased region" description="Polar residues" evidence="2">
    <location>
        <begin position="548"/>
        <end position="557"/>
    </location>
</feature>
<keyword evidence="1" id="KW-0175">Coiled coil</keyword>
<dbReference type="PROSITE" id="PS51782">
    <property type="entry name" value="LYSM"/>
    <property type="match status" value="1"/>
</dbReference>
<feature type="compositionally biased region" description="Polar residues" evidence="2">
    <location>
        <begin position="378"/>
        <end position="391"/>
    </location>
</feature>
<feature type="signal peptide" evidence="3">
    <location>
        <begin position="1"/>
        <end position="35"/>
    </location>
</feature>
<gene>
    <name evidence="5" type="ORF">J3491_00470</name>
</gene>
<sequence length="618" mass="65032">MSCRLSHRLTRVHRAVSMALLCSVSCAAFVSSAQAATIGKTVVTSAQHEPLRASISVSDIRAADFSASLANPAIYQQMGLTPTDSMMVRFQPTSETSGQVYISTSKPVSKPFADIVLTINDQGQRNVVPKTLLMPLDASLPIDTTKNIVTGAKKPNLPAVSANNTKPLTLRKGAPPPLISASAASSSTSAPTAVKRSAPNVQLPNTQRANTQSASIQTQAASASTPAKTSVSATDHLTYTPSRLDNGRLANDFELTAASPAQTNASRPNPASRLDNGRLAQEQTASSISTASEVSPATQHTLGTAQADNALDTLNIQVTRQIQPSQQKNTDMSASIVAAAPKNDAAQDNQTAEQAALSTAHTAAATVVGSNIPADTAAPSQSSTNDQTAPTNHVAADSIADAQTQSTANFQYQVQRNDSLWIIAQQIAQENNVDIQTVMKQIQSQNPNAFINKDADQLKADAKLNLPNYDVLPSQQALEAAISAQKQKYRRRINTPVAQPAPKAKPHTAKAKNNSAPAAKSQKKPTITKTLPRAQFSVLAPGHDGNADGTQTKSAAATGNGISTDILATLKASRQAAASQAQSLSKTSSALDSYTRKIQLQNQKLAELQARLKKLRNQ</sequence>
<feature type="coiled-coil region" evidence="1">
    <location>
        <begin position="591"/>
        <end position="618"/>
    </location>
</feature>
<protein>
    <submittedName>
        <fullName evidence="5">Peptigoglycan-binding protein LysM</fullName>
    </submittedName>
</protein>
<evidence type="ECO:0000256" key="3">
    <source>
        <dbReference type="SAM" id="SignalP"/>
    </source>
</evidence>
<keyword evidence="3" id="KW-0732">Signal</keyword>
<feature type="compositionally biased region" description="Polar residues" evidence="2">
    <location>
        <begin position="259"/>
        <end position="269"/>
    </location>
</feature>
<reference evidence="5 6" key="1">
    <citation type="submission" date="2021-03" db="EMBL/GenBank/DDBJ databases">
        <authorList>
            <person name="Shang D.-D."/>
            <person name="Du Z.-J."/>
            <person name="Chen G.-J."/>
        </authorList>
    </citation>
    <scope>NUCLEOTIDE SEQUENCE [LARGE SCALE GENOMIC DNA]</scope>
    <source>
        <strain evidence="5 6">F2608</strain>
    </source>
</reference>
<evidence type="ECO:0000256" key="1">
    <source>
        <dbReference type="SAM" id="Coils"/>
    </source>
</evidence>
<organism evidence="5 6">
    <name type="scientific">Psychrobacter halodurans</name>
    <dbReference type="NCBI Taxonomy" id="2818439"/>
    <lineage>
        <taxon>Bacteria</taxon>
        <taxon>Pseudomonadati</taxon>
        <taxon>Pseudomonadota</taxon>
        <taxon>Gammaproteobacteria</taxon>
        <taxon>Moraxellales</taxon>
        <taxon>Moraxellaceae</taxon>
        <taxon>Psychrobacter</taxon>
    </lineage>
</organism>
<evidence type="ECO:0000259" key="4">
    <source>
        <dbReference type="PROSITE" id="PS51782"/>
    </source>
</evidence>
<dbReference type="CDD" id="cd00118">
    <property type="entry name" value="LysM"/>
    <property type="match status" value="1"/>
</dbReference>
<feature type="compositionally biased region" description="Low complexity" evidence="2">
    <location>
        <begin position="511"/>
        <end position="520"/>
    </location>
</feature>
<dbReference type="AlphaFoldDB" id="A0AAW4IU74"/>
<feature type="region of interest" description="Disordered" evidence="2">
    <location>
        <begin position="258"/>
        <end position="300"/>
    </location>
</feature>
<comment type="caution">
    <text evidence="5">The sequence shown here is derived from an EMBL/GenBank/DDBJ whole genome shotgun (WGS) entry which is preliminary data.</text>
</comment>
<dbReference type="RefSeq" id="WP_207968831.1">
    <property type="nucleotide sequence ID" value="NZ_JAGBKN010000001.1"/>
</dbReference>
<evidence type="ECO:0000256" key="2">
    <source>
        <dbReference type="SAM" id="MobiDB-lite"/>
    </source>
</evidence>
<dbReference type="EMBL" id="JAGBKN010000001">
    <property type="protein sequence ID" value="MBO1515807.1"/>
    <property type="molecule type" value="Genomic_DNA"/>
</dbReference>
<feature type="compositionally biased region" description="Polar residues" evidence="2">
    <location>
        <begin position="281"/>
        <end position="300"/>
    </location>
</feature>
<dbReference type="Pfam" id="PF25800">
    <property type="entry name" value="FimV_N"/>
    <property type="match status" value="1"/>
</dbReference>
<feature type="region of interest" description="Disordered" evidence="2">
    <location>
        <begin position="496"/>
        <end position="532"/>
    </location>
</feature>
<dbReference type="InterPro" id="IPR018392">
    <property type="entry name" value="LysM"/>
</dbReference>
<feature type="region of interest" description="Disordered" evidence="2">
    <location>
        <begin position="373"/>
        <end position="392"/>
    </location>
</feature>
<feature type="compositionally biased region" description="Low complexity" evidence="2">
    <location>
        <begin position="179"/>
        <end position="193"/>
    </location>
</feature>
<feature type="region of interest" description="Disordered" evidence="2">
    <location>
        <begin position="538"/>
        <end position="557"/>
    </location>
</feature>
<feature type="domain" description="LysM" evidence="4">
    <location>
        <begin position="410"/>
        <end position="466"/>
    </location>
</feature>
<evidence type="ECO:0000313" key="6">
    <source>
        <dbReference type="Proteomes" id="UP000664161"/>
    </source>
</evidence>
<accession>A0AAW4IU74</accession>
<dbReference type="InterPro" id="IPR057840">
    <property type="entry name" value="FimV_N"/>
</dbReference>
<feature type="chain" id="PRO_5043330182" evidence="3">
    <location>
        <begin position="36"/>
        <end position="618"/>
    </location>
</feature>
<feature type="compositionally biased region" description="Polar residues" evidence="2">
    <location>
        <begin position="199"/>
        <end position="210"/>
    </location>
</feature>
<dbReference type="SMART" id="SM00257">
    <property type="entry name" value="LysM"/>
    <property type="match status" value="1"/>
</dbReference>
<feature type="compositionally biased region" description="Low complexity" evidence="2">
    <location>
        <begin position="211"/>
        <end position="234"/>
    </location>
</feature>
<dbReference type="Gene3D" id="3.10.350.10">
    <property type="entry name" value="LysM domain"/>
    <property type="match status" value="1"/>
</dbReference>
<evidence type="ECO:0000313" key="5">
    <source>
        <dbReference type="EMBL" id="MBO1515807.1"/>
    </source>
</evidence>
<dbReference type="Proteomes" id="UP000664161">
    <property type="component" value="Unassembled WGS sequence"/>
</dbReference>
<name>A0AAW4IU74_9GAMM</name>
<proteinExistence type="predicted"/>
<keyword evidence="6" id="KW-1185">Reference proteome</keyword>
<dbReference type="InterPro" id="IPR036779">
    <property type="entry name" value="LysM_dom_sf"/>
</dbReference>
<feature type="region of interest" description="Disordered" evidence="2">
    <location>
        <begin position="154"/>
        <end position="246"/>
    </location>
</feature>